<name>A0A7I8LIC7_SPIIN</name>
<dbReference type="OrthoDB" id="1909155at2759"/>
<dbReference type="Proteomes" id="UP000663760">
    <property type="component" value="Chromosome 15"/>
</dbReference>
<evidence type="ECO:0000256" key="1">
    <source>
        <dbReference type="ARBA" id="ARBA00022737"/>
    </source>
</evidence>
<dbReference type="SUPFAM" id="SSF48452">
    <property type="entry name" value="TPR-like"/>
    <property type="match status" value="1"/>
</dbReference>
<keyword evidence="5" id="KW-1185">Reference proteome</keyword>
<reference evidence="4" key="1">
    <citation type="submission" date="2020-02" db="EMBL/GenBank/DDBJ databases">
        <authorList>
            <person name="Scholz U."/>
            <person name="Mascher M."/>
            <person name="Fiebig A."/>
        </authorList>
    </citation>
    <scope>NUCLEOTIDE SEQUENCE</scope>
</reference>
<accession>A0A7I8LIC7</accession>
<proteinExistence type="predicted"/>
<dbReference type="EMBL" id="LR746278">
    <property type="protein sequence ID" value="CAA7408954.1"/>
    <property type="molecule type" value="Genomic_DNA"/>
</dbReference>
<feature type="compositionally biased region" description="Basic and acidic residues" evidence="3">
    <location>
        <begin position="244"/>
        <end position="261"/>
    </location>
</feature>
<evidence type="ECO:0000256" key="3">
    <source>
        <dbReference type="SAM" id="MobiDB-lite"/>
    </source>
</evidence>
<feature type="compositionally biased region" description="Basic and acidic residues" evidence="3">
    <location>
        <begin position="119"/>
        <end position="140"/>
    </location>
</feature>
<evidence type="ECO:0000313" key="4">
    <source>
        <dbReference type="EMBL" id="CAA7408954.1"/>
    </source>
</evidence>
<feature type="compositionally biased region" description="Basic and acidic residues" evidence="3">
    <location>
        <begin position="157"/>
        <end position="169"/>
    </location>
</feature>
<dbReference type="GO" id="GO:0009507">
    <property type="term" value="C:chloroplast"/>
    <property type="evidence" value="ECO:0007669"/>
    <property type="project" value="TreeGrafter"/>
</dbReference>
<dbReference type="PANTHER" id="PTHR46935">
    <property type="entry name" value="OS01G0674700 PROTEIN"/>
    <property type="match status" value="1"/>
</dbReference>
<dbReference type="AlphaFoldDB" id="A0A7I8LIC7"/>
<dbReference type="InterPro" id="IPR011990">
    <property type="entry name" value="TPR-like_helical_dom_sf"/>
</dbReference>
<dbReference type="PANTHER" id="PTHR46935:SF1">
    <property type="entry name" value="OS01G0674700 PROTEIN"/>
    <property type="match status" value="1"/>
</dbReference>
<feature type="compositionally biased region" description="Low complexity" evidence="3">
    <location>
        <begin position="210"/>
        <end position="235"/>
    </location>
</feature>
<feature type="repeat" description="PPR" evidence="2">
    <location>
        <begin position="558"/>
        <end position="592"/>
    </location>
</feature>
<dbReference type="InterPro" id="IPR002885">
    <property type="entry name" value="PPR_rpt"/>
</dbReference>
<dbReference type="FunFam" id="1.25.40.10:FF:000363">
    <property type="entry name" value="Pentatricopeptide repeat-containing protein"/>
    <property type="match status" value="1"/>
</dbReference>
<feature type="repeat" description="PPR" evidence="2">
    <location>
        <begin position="778"/>
        <end position="812"/>
    </location>
</feature>
<dbReference type="GO" id="GO:0009658">
    <property type="term" value="P:chloroplast organization"/>
    <property type="evidence" value="ECO:0007669"/>
    <property type="project" value="InterPro"/>
</dbReference>
<organism evidence="4 5">
    <name type="scientific">Spirodela intermedia</name>
    <name type="common">Intermediate duckweed</name>
    <dbReference type="NCBI Taxonomy" id="51605"/>
    <lineage>
        <taxon>Eukaryota</taxon>
        <taxon>Viridiplantae</taxon>
        <taxon>Streptophyta</taxon>
        <taxon>Embryophyta</taxon>
        <taxon>Tracheophyta</taxon>
        <taxon>Spermatophyta</taxon>
        <taxon>Magnoliopsida</taxon>
        <taxon>Liliopsida</taxon>
        <taxon>Araceae</taxon>
        <taxon>Lemnoideae</taxon>
        <taxon>Spirodela</taxon>
    </lineage>
</organism>
<dbReference type="NCBIfam" id="TIGR00756">
    <property type="entry name" value="PPR"/>
    <property type="match status" value="5"/>
</dbReference>
<feature type="compositionally biased region" description="Basic and acidic residues" evidence="3">
    <location>
        <begin position="195"/>
        <end position="208"/>
    </location>
</feature>
<dbReference type="InterPro" id="IPR044645">
    <property type="entry name" value="DG1/EMB2279-like"/>
</dbReference>
<gene>
    <name evidence="4" type="ORF">SI8410_15019632</name>
</gene>
<evidence type="ECO:0000256" key="2">
    <source>
        <dbReference type="PROSITE-ProRule" id="PRU00708"/>
    </source>
</evidence>
<sequence length="861" mass="97459">MAGLNSQMTILSLERNAFPCVVPCPGVFSARRSPVSRRPIFGVVLKVRFLNEDRSVGSLTAHRGVTTATGGAGERSISETVLEKEVRFTPAFGDYVKVLESIQTDRSKNVSGDSDDDLSDSKWRSRGEDGPREARNRDSRQLVGPRESFRSSNGASPDRRRQNYLDSRRLTSPKGHMGAANVRSDNFHRTGTGMSREDGREVLLEKRTGRMGAARSGGSDSRSGSSGLRSSNIGGQNNKHLEKRRLSAQDDVSSREKDPKQKGRHGGNGSLGRPRPGEERTGAQKDERQYFTQLKDHSGRDNSPRRTYERSKELQLAGPPGVLAVGSANMRDSPKWNGRIALNNTNEEIRDQGHTHSKVSKIDGRGHISDDDVDDRTAFKTFEVFTDVRNRPRVLRMELEQRIQDLAKWLNATDVNMPEWRFSRMMYSAKIKFTDHSILRVVQILGTHGNWRRVLQVVEWLQLRQPFESYKSRYIYTTVLSVLGKAKRPVEALNVFYSMRKELSSYPDLAAYHCIAVILGQAGMMKELFDVIDCMRSIPEKKFRLGMLQKWDPRLEPDLVVFNAVLNACVQQKQWEGAFWVLQELKVRGIKPTNTTYGLAMEVMLVCGRYNLVHEFFKKVQKSSVPGALNYKVLVNTFWREGKVDEAVLAVKDMERRGIVGSASLYYDLARCLCSAGRCQEALQLIDKLCKVAQKPLVVTYTGLIQACLDSGSIENATYVFNQMHNFCTPNVVTCNIMLKSYVERGMFQEAKNLFKMILEGNKLICKKSDLRGKVIPDRFTFNTMLEACANTENWDDFEYVYEKMLEYEHHFNARRHLRMVMDASRAGKVRLVDVTYHHLIQSGRTPPPAILTGRPSPAAT</sequence>
<feature type="repeat" description="PPR" evidence="2">
    <location>
        <begin position="731"/>
        <end position="765"/>
    </location>
</feature>
<dbReference type="PROSITE" id="PS51375">
    <property type="entry name" value="PPR"/>
    <property type="match status" value="3"/>
</dbReference>
<dbReference type="Gene3D" id="1.25.40.10">
    <property type="entry name" value="Tetratricopeptide repeat domain"/>
    <property type="match status" value="3"/>
</dbReference>
<dbReference type="Pfam" id="PF01535">
    <property type="entry name" value="PPR"/>
    <property type="match status" value="4"/>
</dbReference>
<feature type="compositionally biased region" description="Basic and acidic residues" evidence="3">
    <location>
        <begin position="275"/>
        <end position="313"/>
    </location>
</feature>
<dbReference type="Pfam" id="PF13041">
    <property type="entry name" value="PPR_2"/>
    <property type="match status" value="1"/>
</dbReference>
<keyword evidence="1" id="KW-0677">Repeat</keyword>
<feature type="region of interest" description="Disordered" evidence="3">
    <location>
        <begin position="106"/>
        <end position="330"/>
    </location>
</feature>
<protein>
    <submittedName>
        <fullName evidence="4">Uncharacterized protein</fullName>
    </submittedName>
</protein>
<evidence type="ECO:0000313" key="5">
    <source>
        <dbReference type="Proteomes" id="UP000663760"/>
    </source>
</evidence>
<dbReference type="Pfam" id="PF13812">
    <property type="entry name" value="PPR_3"/>
    <property type="match status" value="1"/>
</dbReference>